<keyword evidence="3" id="KW-1185">Reference proteome</keyword>
<organism evidence="2 3">
    <name type="scientific">Rhododendron griersonianum</name>
    <dbReference type="NCBI Taxonomy" id="479676"/>
    <lineage>
        <taxon>Eukaryota</taxon>
        <taxon>Viridiplantae</taxon>
        <taxon>Streptophyta</taxon>
        <taxon>Embryophyta</taxon>
        <taxon>Tracheophyta</taxon>
        <taxon>Spermatophyta</taxon>
        <taxon>Magnoliopsida</taxon>
        <taxon>eudicotyledons</taxon>
        <taxon>Gunneridae</taxon>
        <taxon>Pentapetalae</taxon>
        <taxon>asterids</taxon>
        <taxon>Ericales</taxon>
        <taxon>Ericaceae</taxon>
        <taxon>Ericoideae</taxon>
        <taxon>Rhodoreae</taxon>
        <taxon>Rhododendron</taxon>
    </lineage>
</organism>
<dbReference type="Proteomes" id="UP000823749">
    <property type="component" value="Chromosome 7"/>
</dbReference>
<feature type="compositionally biased region" description="Basic and acidic residues" evidence="1">
    <location>
        <begin position="45"/>
        <end position="59"/>
    </location>
</feature>
<proteinExistence type="predicted"/>
<reference evidence="2" key="1">
    <citation type="submission" date="2020-08" db="EMBL/GenBank/DDBJ databases">
        <title>Plant Genome Project.</title>
        <authorList>
            <person name="Zhang R.-G."/>
        </authorList>
    </citation>
    <scope>NUCLEOTIDE SEQUENCE</scope>
    <source>
        <strain evidence="2">WSP0</strain>
        <tissue evidence="2">Leaf</tissue>
    </source>
</reference>
<dbReference type="EMBL" id="JACTNZ010000007">
    <property type="protein sequence ID" value="KAG5542290.1"/>
    <property type="molecule type" value="Genomic_DNA"/>
</dbReference>
<feature type="compositionally biased region" description="Basic and acidic residues" evidence="1">
    <location>
        <begin position="238"/>
        <end position="248"/>
    </location>
</feature>
<evidence type="ECO:0000313" key="2">
    <source>
        <dbReference type="EMBL" id="KAG5542290.1"/>
    </source>
</evidence>
<feature type="compositionally biased region" description="Basic and acidic residues" evidence="1">
    <location>
        <begin position="147"/>
        <end position="157"/>
    </location>
</feature>
<feature type="compositionally biased region" description="Acidic residues" evidence="1">
    <location>
        <begin position="496"/>
        <end position="507"/>
    </location>
</feature>
<feature type="compositionally biased region" description="Acidic residues" evidence="1">
    <location>
        <begin position="212"/>
        <end position="222"/>
    </location>
</feature>
<evidence type="ECO:0000313" key="3">
    <source>
        <dbReference type="Proteomes" id="UP000823749"/>
    </source>
</evidence>
<name>A0AAV6JQF1_9ERIC</name>
<feature type="compositionally biased region" description="Polar residues" evidence="1">
    <location>
        <begin position="716"/>
        <end position="728"/>
    </location>
</feature>
<feature type="compositionally biased region" description="Basic and acidic residues" evidence="1">
    <location>
        <begin position="200"/>
        <end position="210"/>
    </location>
</feature>
<feature type="compositionally biased region" description="Acidic residues" evidence="1">
    <location>
        <begin position="163"/>
        <end position="173"/>
    </location>
</feature>
<feature type="region of interest" description="Disordered" evidence="1">
    <location>
        <begin position="45"/>
        <end position="173"/>
    </location>
</feature>
<feature type="region of interest" description="Disordered" evidence="1">
    <location>
        <begin position="455"/>
        <end position="524"/>
    </location>
</feature>
<dbReference type="PANTHER" id="PTHR36005:SF1">
    <property type="entry name" value="DNA LIGASE-LIKE PROTEIN"/>
    <property type="match status" value="1"/>
</dbReference>
<feature type="region of interest" description="Disordered" evidence="1">
    <location>
        <begin position="703"/>
        <end position="728"/>
    </location>
</feature>
<protein>
    <submittedName>
        <fullName evidence="2">Uncharacterized protein</fullName>
    </submittedName>
</protein>
<comment type="caution">
    <text evidence="2">The sequence shown here is derived from an EMBL/GenBank/DDBJ whole genome shotgun (WGS) entry which is preliminary data.</text>
</comment>
<feature type="compositionally biased region" description="Basic and acidic residues" evidence="1">
    <location>
        <begin position="114"/>
        <end position="134"/>
    </location>
</feature>
<gene>
    <name evidence="2" type="ORF">RHGRI_021975</name>
</gene>
<feature type="region of interest" description="Disordered" evidence="1">
    <location>
        <begin position="579"/>
        <end position="607"/>
    </location>
</feature>
<feature type="region of interest" description="Disordered" evidence="1">
    <location>
        <begin position="1"/>
        <end position="23"/>
    </location>
</feature>
<dbReference type="AlphaFoldDB" id="A0AAV6JQF1"/>
<feature type="compositionally biased region" description="Polar residues" evidence="1">
    <location>
        <begin position="770"/>
        <end position="782"/>
    </location>
</feature>
<feature type="compositionally biased region" description="Basic and acidic residues" evidence="1">
    <location>
        <begin position="470"/>
        <end position="480"/>
    </location>
</feature>
<sequence length="839" mass="91740">MESDDDYESFSPPQQPSPPLHHRKLKRLKKSIHIANGVVLVEKSLESRDLESRRAHEAFGGENESNSGLGFDDVGNGCEKKMLDRSGGVGENESEGFGVENELSSGFGGRRFGGGREESKRDLGFDNLDGERSDWSGGEGENGAGLEMERVEEKRVNEGGLDGSEECDGGDDELNCALDGVGVGGERKEAKRVLDFDDVGGRVEEKRVSGEDLNESEECDDGGGDKTNCGFDGVGFGEGRKETKRVLDFDDVGEGFEGKGSDQSGGVEGSAADLKAGRREKKRVSEEDSSESKGNKKKKKSGKKNLSAAASCRVSETLARTISLQNKWSAAANNANLREDKMDLDSEKVIAVEREVDISVEVVQEETIVCHADVESGVDGSQEEARQSSDENTPSQMAVDEQSMHAFRAPVDDTQDLFGDSQSSEGKDTLYDDQNDSPTEEILAPSLLAMNLKFDSAPGDDISDDEEYNDKENIAPDRNDNGLSSPQGDPVKAFVDDEAVEEDDSDNDQMRFQEDEEDGDIEDYDELKDLIATGYDEKPIDNEMRNELHQKWLEQQDATGTDNLLQRLKFGSILKDTGLLDEDEKEGEGEDNEDDEEFGDEAVENNAKASVVRMNSRKAKQMIPHMFSDMNDGYLSDGEETERKLAKQLLLDKSEEQVTLLSPAKDESCREVFGLIKKLNIVPDAKKKAKTSSFFDKMLTVRSSNGSSKSSFLGRATSNSLPSSHKKGTSTVRSFIFGRDDSNSRNSASISEDSSDVIPRENLPARNTVAKFSSSQSRVGTQSRKDPAEAVSGASLFEILKRSSMQSNVCNQDTTVGLTQTVYAAFKIPKKPVKIEGRS</sequence>
<dbReference type="PANTHER" id="PTHR36005">
    <property type="entry name" value="DNA LIGASE-LIKE PROTEIN"/>
    <property type="match status" value="1"/>
</dbReference>
<feature type="compositionally biased region" description="Acidic residues" evidence="1">
    <location>
        <begin position="514"/>
        <end position="524"/>
    </location>
</feature>
<feature type="compositionally biased region" description="Acidic residues" evidence="1">
    <location>
        <begin position="579"/>
        <end position="603"/>
    </location>
</feature>
<accession>A0AAV6JQF1</accession>
<feature type="compositionally biased region" description="Basic and acidic residues" evidence="1">
    <location>
        <begin position="283"/>
        <end position="294"/>
    </location>
</feature>
<feature type="region of interest" description="Disordered" evidence="1">
    <location>
        <begin position="742"/>
        <end position="788"/>
    </location>
</feature>
<feature type="region of interest" description="Disordered" evidence="1">
    <location>
        <begin position="374"/>
        <end position="438"/>
    </location>
</feature>
<feature type="region of interest" description="Disordered" evidence="1">
    <location>
        <begin position="200"/>
        <end position="312"/>
    </location>
</feature>
<evidence type="ECO:0000256" key="1">
    <source>
        <dbReference type="SAM" id="MobiDB-lite"/>
    </source>
</evidence>